<feature type="transmembrane region" description="Helical" evidence="1">
    <location>
        <begin position="42"/>
        <end position="60"/>
    </location>
</feature>
<accession>A0AAJ1QQH8</accession>
<gene>
    <name evidence="2" type="ORF">QUF85_21830</name>
</gene>
<dbReference type="Proteomes" id="UP001238973">
    <property type="component" value="Unassembled WGS sequence"/>
</dbReference>
<dbReference type="AlphaFoldDB" id="A0AAJ1QQH8"/>
<sequence>MGFLGKLFNWMVVIGMILLIGRLITMALLFLEIPFTTFFKDYSLISIIILIIGAIGQQFTKPGKK</sequence>
<dbReference type="RefSeq" id="WP_289350682.1">
    <property type="nucleotide sequence ID" value="NZ_JAUCFI010000003.1"/>
</dbReference>
<protein>
    <submittedName>
        <fullName evidence="2">Uncharacterized protein</fullName>
    </submittedName>
</protein>
<feature type="transmembrane region" description="Helical" evidence="1">
    <location>
        <begin position="7"/>
        <end position="30"/>
    </location>
</feature>
<reference evidence="2" key="1">
    <citation type="submission" date="2023-06" db="EMBL/GenBank/DDBJ databases">
        <title>Comparative genomics of Bacillaceae isolates and their secondary metabolite potential.</title>
        <authorList>
            <person name="Song L."/>
            <person name="Nielsen L.J."/>
            <person name="Mohite O."/>
            <person name="Xu X."/>
            <person name="Weber T."/>
            <person name="Kovacs A.T."/>
        </authorList>
    </citation>
    <scope>NUCLEOTIDE SEQUENCE</scope>
    <source>
        <strain evidence="2">G1S1</strain>
    </source>
</reference>
<evidence type="ECO:0000256" key="1">
    <source>
        <dbReference type="SAM" id="Phobius"/>
    </source>
</evidence>
<evidence type="ECO:0000313" key="2">
    <source>
        <dbReference type="EMBL" id="MDM5285924.1"/>
    </source>
</evidence>
<comment type="caution">
    <text evidence="2">The sequence shown here is derived from an EMBL/GenBank/DDBJ whole genome shotgun (WGS) entry which is preliminary data.</text>
</comment>
<keyword evidence="1" id="KW-0472">Membrane</keyword>
<dbReference type="EMBL" id="JAUCFI010000003">
    <property type="protein sequence ID" value="MDM5285924.1"/>
    <property type="molecule type" value="Genomic_DNA"/>
</dbReference>
<keyword evidence="1" id="KW-1133">Transmembrane helix</keyword>
<keyword evidence="1" id="KW-0812">Transmembrane</keyword>
<name>A0AAJ1QQH8_9BACI</name>
<evidence type="ECO:0000313" key="3">
    <source>
        <dbReference type="Proteomes" id="UP001238973"/>
    </source>
</evidence>
<proteinExistence type="predicted"/>
<organism evidence="2 3">
    <name type="scientific">Peribacillus frigoritolerans</name>
    <dbReference type="NCBI Taxonomy" id="450367"/>
    <lineage>
        <taxon>Bacteria</taxon>
        <taxon>Bacillati</taxon>
        <taxon>Bacillota</taxon>
        <taxon>Bacilli</taxon>
        <taxon>Bacillales</taxon>
        <taxon>Bacillaceae</taxon>
        <taxon>Peribacillus</taxon>
    </lineage>
</organism>